<name>A0A165TG26_9APHY</name>
<dbReference type="STRING" id="1314783.A0A165TG26"/>
<sequence length="233" mass="26805">MPAAPRWRTALAKALSLPENKYQNVYQLATIDANRDPRSRTVVHRDFLHPEGSPHLPVLLTTTDARTPKVSQIHDHPRVEITWWMGGSQDQFRIAGPIRVVLSPDVKLESGSSRQEPSLALDRMDEQGFDWEKKRLDIFDSMSAHMKASWCRPPPGSIMKSYDDAKKWPQTVPKLGEAESEEDKRNQEQALRNFALVLVEPVEVDWVQLAEKPNHRTRFTRNGEQWKEEIIVP</sequence>
<dbReference type="PANTHER" id="PTHR28243:SF1">
    <property type="entry name" value="PYRIDOXAMINE 5'-PHOSPHATE OXIDASE ALR4036 FAMILY FMN-BINDING DOMAIN-CONTAINING PROTEIN"/>
    <property type="match status" value="1"/>
</dbReference>
<evidence type="ECO:0000313" key="3">
    <source>
        <dbReference type="Proteomes" id="UP000076727"/>
    </source>
</evidence>
<dbReference type="OrthoDB" id="434253at2759"/>
<dbReference type="GO" id="GO:0010181">
    <property type="term" value="F:FMN binding"/>
    <property type="evidence" value="ECO:0007669"/>
    <property type="project" value="InterPro"/>
</dbReference>
<dbReference type="AlphaFoldDB" id="A0A165TG26"/>
<dbReference type="InterPro" id="IPR012349">
    <property type="entry name" value="Split_barrel_FMN-bd"/>
</dbReference>
<evidence type="ECO:0000313" key="2">
    <source>
        <dbReference type="EMBL" id="KZT73384.1"/>
    </source>
</evidence>
<keyword evidence="3" id="KW-1185">Reference proteome</keyword>
<dbReference type="EMBL" id="KV429037">
    <property type="protein sequence ID" value="KZT73384.1"/>
    <property type="molecule type" value="Genomic_DNA"/>
</dbReference>
<gene>
    <name evidence="2" type="ORF">DAEQUDRAFT_748937</name>
</gene>
<dbReference type="Gene3D" id="2.30.110.10">
    <property type="entry name" value="Electron Transport, Fmn-binding Protein, Chain A"/>
    <property type="match status" value="1"/>
</dbReference>
<evidence type="ECO:0000259" key="1">
    <source>
        <dbReference type="Pfam" id="PF12766"/>
    </source>
</evidence>
<feature type="domain" description="Pyridoxamine 5'-phosphate oxidase Alr4036 family FMN-binding" evidence="1">
    <location>
        <begin position="5"/>
        <end position="101"/>
    </location>
</feature>
<reference evidence="2 3" key="1">
    <citation type="journal article" date="2016" name="Mol. Biol. Evol.">
        <title>Comparative Genomics of Early-Diverging Mushroom-Forming Fungi Provides Insights into the Origins of Lignocellulose Decay Capabilities.</title>
        <authorList>
            <person name="Nagy L.G."/>
            <person name="Riley R."/>
            <person name="Tritt A."/>
            <person name="Adam C."/>
            <person name="Daum C."/>
            <person name="Floudas D."/>
            <person name="Sun H."/>
            <person name="Yadav J.S."/>
            <person name="Pangilinan J."/>
            <person name="Larsson K.H."/>
            <person name="Matsuura K."/>
            <person name="Barry K."/>
            <person name="Labutti K."/>
            <person name="Kuo R."/>
            <person name="Ohm R.A."/>
            <person name="Bhattacharya S.S."/>
            <person name="Shirouzu T."/>
            <person name="Yoshinaga Y."/>
            <person name="Martin F.M."/>
            <person name="Grigoriev I.V."/>
            <person name="Hibbett D.S."/>
        </authorList>
    </citation>
    <scope>NUCLEOTIDE SEQUENCE [LARGE SCALE GENOMIC DNA]</scope>
    <source>
        <strain evidence="2 3">L-15889</strain>
    </source>
</reference>
<protein>
    <recommendedName>
        <fullName evidence="1">Pyridoxamine 5'-phosphate oxidase Alr4036 family FMN-binding domain-containing protein</fullName>
    </recommendedName>
</protein>
<dbReference type="SUPFAM" id="SSF50475">
    <property type="entry name" value="FMN-binding split barrel"/>
    <property type="match status" value="1"/>
</dbReference>
<dbReference type="Proteomes" id="UP000076727">
    <property type="component" value="Unassembled WGS sequence"/>
</dbReference>
<organism evidence="2 3">
    <name type="scientific">Daedalea quercina L-15889</name>
    <dbReference type="NCBI Taxonomy" id="1314783"/>
    <lineage>
        <taxon>Eukaryota</taxon>
        <taxon>Fungi</taxon>
        <taxon>Dikarya</taxon>
        <taxon>Basidiomycota</taxon>
        <taxon>Agaricomycotina</taxon>
        <taxon>Agaricomycetes</taxon>
        <taxon>Polyporales</taxon>
        <taxon>Fomitopsis</taxon>
    </lineage>
</organism>
<dbReference type="InterPro" id="IPR024624">
    <property type="entry name" value="Pyridox_Oxase_Alr4036_FMN-bd"/>
</dbReference>
<dbReference type="PANTHER" id="PTHR28243">
    <property type="entry name" value="AGL049CP"/>
    <property type="match status" value="1"/>
</dbReference>
<dbReference type="Pfam" id="PF12766">
    <property type="entry name" value="Pyridox_oxase_2"/>
    <property type="match status" value="1"/>
</dbReference>
<proteinExistence type="predicted"/>
<accession>A0A165TG26</accession>